<reference evidence="2 3" key="1">
    <citation type="journal article" date="2018" name="Nat. Ecol. Evol.">
        <title>Pezizomycetes genomes reveal the molecular basis of ectomycorrhizal truffle lifestyle.</title>
        <authorList>
            <person name="Murat C."/>
            <person name="Payen T."/>
            <person name="Noel B."/>
            <person name="Kuo A."/>
            <person name="Morin E."/>
            <person name="Chen J."/>
            <person name="Kohler A."/>
            <person name="Krizsan K."/>
            <person name="Balestrini R."/>
            <person name="Da Silva C."/>
            <person name="Montanini B."/>
            <person name="Hainaut M."/>
            <person name="Levati E."/>
            <person name="Barry K.W."/>
            <person name="Belfiori B."/>
            <person name="Cichocki N."/>
            <person name="Clum A."/>
            <person name="Dockter R.B."/>
            <person name="Fauchery L."/>
            <person name="Guy J."/>
            <person name="Iotti M."/>
            <person name="Le Tacon F."/>
            <person name="Lindquist E.A."/>
            <person name="Lipzen A."/>
            <person name="Malagnac F."/>
            <person name="Mello A."/>
            <person name="Molinier V."/>
            <person name="Miyauchi S."/>
            <person name="Poulain J."/>
            <person name="Riccioni C."/>
            <person name="Rubini A."/>
            <person name="Sitrit Y."/>
            <person name="Splivallo R."/>
            <person name="Traeger S."/>
            <person name="Wang M."/>
            <person name="Zifcakova L."/>
            <person name="Wipf D."/>
            <person name="Zambonelli A."/>
            <person name="Paolocci F."/>
            <person name="Nowrousian M."/>
            <person name="Ottonello S."/>
            <person name="Baldrian P."/>
            <person name="Spatafora J.W."/>
            <person name="Henrissat B."/>
            <person name="Nagy L.G."/>
            <person name="Aury J.M."/>
            <person name="Wincker P."/>
            <person name="Grigoriev I.V."/>
            <person name="Bonfante P."/>
            <person name="Martin F.M."/>
        </authorList>
    </citation>
    <scope>NUCLEOTIDE SEQUENCE [LARGE SCALE GENOMIC DNA]</scope>
    <source>
        <strain evidence="2 3">ATCC MYA-4762</strain>
    </source>
</reference>
<feature type="compositionally biased region" description="Basic and acidic residues" evidence="1">
    <location>
        <begin position="8"/>
        <end position="22"/>
    </location>
</feature>
<feature type="compositionally biased region" description="Low complexity" evidence="1">
    <location>
        <begin position="46"/>
        <end position="59"/>
    </location>
</feature>
<dbReference type="EMBL" id="ML121547">
    <property type="protein sequence ID" value="RPB23284.1"/>
    <property type="molecule type" value="Genomic_DNA"/>
</dbReference>
<feature type="compositionally biased region" description="Polar residues" evidence="1">
    <location>
        <begin position="27"/>
        <end position="43"/>
    </location>
</feature>
<feature type="compositionally biased region" description="Basic and acidic residues" evidence="1">
    <location>
        <begin position="864"/>
        <end position="874"/>
    </location>
</feature>
<organism evidence="2 3">
    <name type="scientific">Terfezia boudieri ATCC MYA-4762</name>
    <dbReference type="NCBI Taxonomy" id="1051890"/>
    <lineage>
        <taxon>Eukaryota</taxon>
        <taxon>Fungi</taxon>
        <taxon>Dikarya</taxon>
        <taxon>Ascomycota</taxon>
        <taxon>Pezizomycotina</taxon>
        <taxon>Pezizomycetes</taxon>
        <taxon>Pezizales</taxon>
        <taxon>Pezizaceae</taxon>
        <taxon>Terfezia</taxon>
    </lineage>
</organism>
<evidence type="ECO:0000313" key="3">
    <source>
        <dbReference type="Proteomes" id="UP000267821"/>
    </source>
</evidence>
<dbReference type="InParanoid" id="A0A3N4LK62"/>
<name>A0A3N4LK62_9PEZI</name>
<sequence>MTTGMRDTCPETFHDHNNDDTIRITPKKSNGSPIRSRIPTPTRSCRPGAATTTPPATRRTPAKNESPKAMVTAMRIVGHWDLPADEQQIPLNTKRRNVEPIEKNAEFALFLRIIPLPGSTLEVLHLNKNMHLKLESYRAIPLLPDGSCPREAPGPTALGIPIVEGRYHRTAGGKVKLRRRRPSESSSQEGLVNIDGAYESDGEVSNHSGDTVSSSIAAILSPEMFSDGHGDSTSNGAFGGDSKVDAAEAANEADKWLENYNSGTRLTENASGHLCISFDENVRRDPLVVEIYLEAEPIKLVDTPPEDSSFVLAGLPYCRRGISVSFQIESSSSHFEWVYDTKPVLSDVLEIGENWFTGTYFTSTLIRDNTLVIRSHKIPRLQVPTDFTVDLITQVSPIPNPEARNVGIIYSVKIILNGTHSVEPNRRSTLYFKIFNLQADDKWDTLPDGAELDDYSEDCTNLEIVRPAEETFQDIVLTIITQRNMDALAKIKLPKFVAAGGIPIAETVLLEELGDQPIAYIGLDEQVSWRKVQSDESPNIWTRAYYSVGNQTDTFCFGLVMNPLGFPLPGNEIQEESRNDVVDIVSYSVVPIIDAEIAGGRSLFTVEMAIRYETNSLAHNERVFTIASGNWRNIKISFNGTYGDGIFQSCNEEKNIWIIVNNDYGRNGGPVLMESHWTGTGREVFLTEDGDITSTEDSEGVDKYLCLELPYVMDKWVHVECKIQRGYYGIESNWLDAPIPPRGSSLSPHRPDTPSSELGILNPERLPFSPNKVYDDIIPSQAPGSSRGRASGRNSNHMRRGTLKGEIHREEGLYVARAGAKVYLYTSIGKRVKKTETMKKVPGSPPELREEHSSSQGQVNHGRLNIDETPRRLVTEATGTNRAQNDAGLSIPQSYGVQSPRPLQAQRNIITNPFESEPTVAIASENTSSDSVDKEGFTRNIAAKAERSKNVSCTQCSSKKRQGKAISGFSNDLRSSVIEMPPLSKPPRSVLSVLQTLLKFTSYIFLLCVFSILVFEAGAKISNIMDEISQVRNEMRAFQDVFQSVYGVHFGDARWRRVRIHQGGEVVVLVIGEAKNGGDMSVKKFLEGSAAEIHKDALWLEPNSALENADTDAPEKTQRKSTVHRKNLFFQEGLVDKGSTDDERVTDEDIGFKERIEESNNRRPQAKVRDEITTAEDFSLAPWGDGKEQRLYPWKHVREVVSYALEKCEFIAEEAKETVKDSWAKFLRAWRNVWYMT</sequence>
<dbReference type="AlphaFoldDB" id="A0A3N4LK62"/>
<feature type="region of interest" description="Disordered" evidence="1">
    <location>
        <begin position="1"/>
        <end position="66"/>
    </location>
</feature>
<feature type="region of interest" description="Disordered" evidence="1">
    <location>
        <begin position="836"/>
        <end position="900"/>
    </location>
</feature>
<protein>
    <submittedName>
        <fullName evidence="2">Uncharacterized protein</fullName>
    </submittedName>
</protein>
<evidence type="ECO:0000256" key="1">
    <source>
        <dbReference type="SAM" id="MobiDB-lite"/>
    </source>
</evidence>
<feature type="region of interest" description="Disordered" evidence="1">
    <location>
        <begin position="741"/>
        <end position="804"/>
    </location>
</feature>
<keyword evidence="3" id="KW-1185">Reference proteome</keyword>
<gene>
    <name evidence="2" type="ORF">L211DRAFT_849907</name>
</gene>
<accession>A0A3N4LK62</accession>
<dbReference type="Proteomes" id="UP000267821">
    <property type="component" value="Unassembled WGS sequence"/>
</dbReference>
<dbReference type="OrthoDB" id="5304355at2759"/>
<feature type="compositionally biased region" description="Low complexity" evidence="1">
    <location>
        <begin position="784"/>
        <end position="793"/>
    </location>
</feature>
<feature type="region of interest" description="Disordered" evidence="1">
    <location>
        <begin position="173"/>
        <end position="194"/>
    </location>
</feature>
<evidence type="ECO:0000313" key="2">
    <source>
        <dbReference type="EMBL" id="RPB23284.1"/>
    </source>
</evidence>
<proteinExistence type="predicted"/>